<evidence type="ECO:0000313" key="3">
    <source>
        <dbReference type="Proteomes" id="UP001183226"/>
    </source>
</evidence>
<keyword evidence="3" id="KW-1185">Reference proteome</keyword>
<name>A0ABU2KQ74_9ACTN</name>
<proteinExistence type="predicted"/>
<feature type="region of interest" description="Disordered" evidence="1">
    <location>
        <begin position="53"/>
        <end position="99"/>
    </location>
</feature>
<feature type="compositionally biased region" description="Low complexity" evidence="1">
    <location>
        <begin position="53"/>
        <end position="65"/>
    </location>
</feature>
<evidence type="ECO:0000313" key="2">
    <source>
        <dbReference type="EMBL" id="MDT0301425.1"/>
    </source>
</evidence>
<evidence type="ECO:0000256" key="1">
    <source>
        <dbReference type="SAM" id="MobiDB-lite"/>
    </source>
</evidence>
<sequence length="99" mass="10326">MGDSDAFTEHSKLVPTCQKVRLVHAAIRELHRRSGEWDYEGMGTPVSQLYTAGAAAAPAASPEEGVGAGDGPRPLPAPGTALREGPPRSARRPRATVPG</sequence>
<dbReference type="EMBL" id="JAVREK010000003">
    <property type="protein sequence ID" value="MDT0301425.1"/>
    <property type="molecule type" value="Genomic_DNA"/>
</dbReference>
<comment type="caution">
    <text evidence="2">The sequence shown here is derived from an EMBL/GenBank/DDBJ whole genome shotgun (WGS) entry which is preliminary data.</text>
</comment>
<organism evidence="2 3">
    <name type="scientific">Streptomonospora wellingtoniae</name>
    <dbReference type="NCBI Taxonomy" id="3075544"/>
    <lineage>
        <taxon>Bacteria</taxon>
        <taxon>Bacillati</taxon>
        <taxon>Actinomycetota</taxon>
        <taxon>Actinomycetes</taxon>
        <taxon>Streptosporangiales</taxon>
        <taxon>Nocardiopsidaceae</taxon>
        <taxon>Streptomonospora</taxon>
    </lineage>
</organism>
<feature type="compositionally biased region" description="Basic residues" evidence="1">
    <location>
        <begin position="89"/>
        <end position="99"/>
    </location>
</feature>
<gene>
    <name evidence="2" type="ORF">RM446_04775</name>
</gene>
<accession>A0ABU2KQ74</accession>
<reference evidence="3" key="1">
    <citation type="submission" date="2023-07" db="EMBL/GenBank/DDBJ databases">
        <title>30 novel species of actinomycetes from the DSMZ collection.</title>
        <authorList>
            <person name="Nouioui I."/>
        </authorList>
    </citation>
    <scope>NUCLEOTIDE SEQUENCE [LARGE SCALE GENOMIC DNA]</scope>
    <source>
        <strain evidence="3">DSM 45055</strain>
    </source>
</reference>
<protein>
    <submittedName>
        <fullName evidence="2">Uncharacterized protein</fullName>
    </submittedName>
</protein>
<dbReference type="Proteomes" id="UP001183226">
    <property type="component" value="Unassembled WGS sequence"/>
</dbReference>
<dbReference type="RefSeq" id="WP_311543863.1">
    <property type="nucleotide sequence ID" value="NZ_JAVREK010000003.1"/>
</dbReference>